<evidence type="ECO:0000259" key="3">
    <source>
        <dbReference type="Pfam" id="PF16344"/>
    </source>
</evidence>
<dbReference type="Pfam" id="PF16344">
    <property type="entry name" value="FecR_C"/>
    <property type="match status" value="1"/>
</dbReference>
<dbReference type="PANTHER" id="PTHR30273">
    <property type="entry name" value="PERIPLASMIC SIGNAL SENSOR AND SIGMA FACTOR ACTIVATOR FECR-RELATED"/>
    <property type="match status" value="1"/>
</dbReference>
<dbReference type="Proteomes" id="UP000321436">
    <property type="component" value="Unassembled WGS sequence"/>
</dbReference>
<evidence type="ECO:0000313" key="4">
    <source>
        <dbReference type="EMBL" id="GEP94047.1"/>
    </source>
</evidence>
<feature type="domain" description="Protein FecR C-terminal" evidence="3">
    <location>
        <begin position="318"/>
        <end position="385"/>
    </location>
</feature>
<dbReference type="OrthoDB" id="634407at2"/>
<feature type="transmembrane region" description="Helical" evidence="1">
    <location>
        <begin position="88"/>
        <end position="109"/>
    </location>
</feature>
<keyword evidence="1" id="KW-1133">Transmembrane helix</keyword>
<dbReference type="Gene3D" id="2.60.120.1440">
    <property type="match status" value="1"/>
</dbReference>
<dbReference type="EMBL" id="BKAU01000001">
    <property type="protein sequence ID" value="GEP94047.1"/>
    <property type="molecule type" value="Genomic_DNA"/>
</dbReference>
<feature type="domain" description="FecR protein" evidence="2">
    <location>
        <begin position="180"/>
        <end position="276"/>
    </location>
</feature>
<keyword evidence="1" id="KW-0812">Transmembrane</keyword>
<protein>
    <submittedName>
        <fullName evidence="4">Iron dicitrate transporter FecR</fullName>
    </submittedName>
</protein>
<evidence type="ECO:0000259" key="2">
    <source>
        <dbReference type="Pfam" id="PF04773"/>
    </source>
</evidence>
<keyword evidence="1" id="KW-0472">Membrane</keyword>
<dbReference type="Pfam" id="PF04773">
    <property type="entry name" value="FecR"/>
    <property type="match status" value="1"/>
</dbReference>
<dbReference type="RefSeq" id="WP_146857544.1">
    <property type="nucleotide sequence ID" value="NZ_BKAU01000001.1"/>
</dbReference>
<dbReference type="GO" id="GO:0016989">
    <property type="term" value="F:sigma factor antagonist activity"/>
    <property type="evidence" value="ECO:0007669"/>
    <property type="project" value="TreeGrafter"/>
</dbReference>
<keyword evidence="5" id="KW-1185">Reference proteome</keyword>
<gene>
    <name evidence="4" type="ORF">CCY01nite_03070</name>
</gene>
<comment type="caution">
    <text evidence="4">The sequence shown here is derived from an EMBL/GenBank/DDBJ whole genome shotgun (WGS) entry which is preliminary data.</text>
</comment>
<dbReference type="PANTHER" id="PTHR30273:SF2">
    <property type="entry name" value="PROTEIN FECR"/>
    <property type="match status" value="1"/>
</dbReference>
<sequence length="387" mass="42874">MLTEKDKQYLQQVLERYEKGQATPTESRFVEAWFDYLDGLNQQADPFQHLSPEAKQGLEAEIREKLLHSIRNEGNAAQEFTIHRSKRFNWQVAAAILAVVLGTAAYLLFLQPDHHTMVQNQLEQGIQPGSARATLQLADGKIITLDTSLGKIVQRGGLTVNNDSGSLNYNGKADNTEYHTLSVPRGGQYKLALPDGTNVWLNAASSITYPTVFAGADRVVEITGEAYFEVASMKQKPFKVKAAGGAEIEVLGTHFNVNAYTDEPTLTATLLEGAIKFRKDGKDYLMQPGQQASVNKAGTVKIIADANLDAVTAWRNGYFYFDGTDLQTVMRQIARWYDVSVAYEGKIPDMKFSGEISKSNNASLVLEMLEAQKVRFEIEGKTIIVKP</sequence>
<evidence type="ECO:0000313" key="5">
    <source>
        <dbReference type="Proteomes" id="UP000321436"/>
    </source>
</evidence>
<dbReference type="InterPro" id="IPR012373">
    <property type="entry name" value="Ferrdict_sens_TM"/>
</dbReference>
<proteinExistence type="predicted"/>
<dbReference type="InterPro" id="IPR006860">
    <property type="entry name" value="FecR"/>
</dbReference>
<name>A0A512REB8_9BACT</name>
<organism evidence="4 5">
    <name type="scientific">Chitinophaga cymbidii</name>
    <dbReference type="NCBI Taxonomy" id="1096750"/>
    <lineage>
        <taxon>Bacteria</taxon>
        <taxon>Pseudomonadati</taxon>
        <taxon>Bacteroidota</taxon>
        <taxon>Chitinophagia</taxon>
        <taxon>Chitinophagales</taxon>
        <taxon>Chitinophagaceae</taxon>
        <taxon>Chitinophaga</taxon>
    </lineage>
</organism>
<dbReference type="InterPro" id="IPR032508">
    <property type="entry name" value="FecR_C"/>
</dbReference>
<accession>A0A512REB8</accession>
<evidence type="ECO:0000256" key="1">
    <source>
        <dbReference type="SAM" id="Phobius"/>
    </source>
</evidence>
<dbReference type="AlphaFoldDB" id="A0A512REB8"/>
<dbReference type="Gene3D" id="3.55.50.30">
    <property type="match status" value="1"/>
</dbReference>
<reference evidence="4 5" key="1">
    <citation type="submission" date="2019-07" db="EMBL/GenBank/DDBJ databases">
        <title>Whole genome shotgun sequence of Chitinophaga cymbidii NBRC 109752.</title>
        <authorList>
            <person name="Hosoyama A."/>
            <person name="Uohara A."/>
            <person name="Ohji S."/>
            <person name="Ichikawa N."/>
        </authorList>
    </citation>
    <scope>NUCLEOTIDE SEQUENCE [LARGE SCALE GENOMIC DNA]</scope>
    <source>
        <strain evidence="4 5">NBRC 109752</strain>
    </source>
</reference>